<sequence length="113" mass="12975">MMDPTVLKYSEHSKPSESATTEYFWNSNSDTEDSEDSEQSTSYSDIFMEDDTSSECSELSEIDIDDVICDFEGDESEQSLEEIRDEIDKDFERILKELDDFDAELLGIKEVLA</sequence>
<reference evidence="2 3" key="1">
    <citation type="submission" date="2019-12" db="EMBL/GenBank/DDBJ databases">
        <title>Chromosome-level assembly of the Caenorhabditis remanei genome.</title>
        <authorList>
            <person name="Teterina A.A."/>
            <person name="Willis J.H."/>
            <person name="Phillips P.C."/>
        </authorList>
    </citation>
    <scope>NUCLEOTIDE SEQUENCE [LARGE SCALE GENOMIC DNA]</scope>
    <source>
        <strain evidence="2 3">PX506</strain>
        <tissue evidence="2">Whole organism</tissue>
    </source>
</reference>
<accession>A0A6A5HK45</accession>
<name>A0A6A5HK45_CAERE</name>
<dbReference type="KEGG" id="crq:GCK72_007014"/>
<feature type="region of interest" description="Disordered" evidence="1">
    <location>
        <begin position="1"/>
        <end position="43"/>
    </location>
</feature>
<feature type="compositionally biased region" description="Polar residues" evidence="1">
    <location>
        <begin position="16"/>
        <end position="25"/>
    </location>
</feature>
<evidence type="ECO:0000256" key="1">
    <source>
        <dbReference type="SAM" id="MobiDB-lite"/>
    </source>
</evidence>
<gene>
    <name evidence="2" type="ORF">GCK72_007014</name>
</gene>
<evidence type="ECO:0000313" key="2">
    <source>
        <dbReference type="EMBL" id="KAF1767056.1"/>
    </source>
</evidence>
<protein>
    <submittedName>
        <fullName evidence="2">Uncharacterized protein</fullName>
    </submittedName>
</protein>
<dbReference type="AlphaFoldDB" id="A0A6A5HK45"/>
<dbReference type="RefSeq" id="XP_003110233.2">
    <property type="nucleotide sequence ID" value="XM_003110185.2"/>
</dbReference>
<dbReference type="CTD" id="9804031"/>
<dbReference type="EMBL" id="WUAV01000002">
    <property type="protein sequence ID" value="KAF1767056.1"/>
    <property type="molecule type" value="Genomic_DNA"/>
</dbReference>
<evidence type="ECO:0000313" key="3">
    <source>
        <dbReference type="Proteomes" id="UP000483820"/>
    </source>
</evidence>
<comment type="caution">
    <text evidence="2">The sequence shown here is derived from an EMBL/GenBank/DDBJ whole genome shotgun (WGS) entry which is preliminary data.</text>
</comment>
<dbReference type="Proteomes" id="UP000483820">
    <property type="component" value="Chromosome II"/>
</dbReference>
<organism evidence="2 3">
    <name type="scientific">Caenorhabditis remanei</name>
    <name type="common">Caenorhabditis vulgaris</name>
    <dbReference type="NCBI Taxonomy" id="31234"/>
    <lineage>
        <taxon>Eukaryota</taxon>
        <taxon>Metazoa</taxon>
        <taxon>Ecdysozoa</taxon>
        <taxon>Nematoda</taxon>
        <taxon>Chromadorea</taxon>
        <taxon>Rhabditida</taxon>
        <taxon>Rhabditina</taxon>
        <taxon>Rhabditomorpha</taxon>
        <taxon>Rhabditoidea</taxon>
        <taxon>Rhabditidae</taxon>
        <taxon>Peloderinae</taxon>
        <taxon>Caenorhabditis</taxon>
    </lineage>
</organism>
<proteinExistence type="predicted"/>
<dbReference type="GeneID" id="9804031"/>